<comment type="caution">
    <text evidence="4">The sequence shown here is derived from an EMBL/GenBank/DDBJ whole genome shotgun (WGS) entry which is preliminary data.</text>
</comment>
<keyword evidence="5" id="KW-1185">Reference proteome</keyword>
<dbReference type="InterPro" id="IPR016084">
    <property type="entry name" value="Haem_Oase-like_multi-hlx"/>
</dbReference>
<dbReference type="InterPro" id="IPR002051">
    <property type="entry name" value="Haem_Oase"/>
</dbReference>
<protein>
    <submittedName>
        <fullName evidence="4">Biliverdin-producing heme oxygenase</fullName>
    </submittedName>
</protein>
<proteinExistence type="predicted"/>
<dbReference type="PANTHER" id="PTHR10720:SF0">
    <property type="entry name" value="HEME OXYGENASE"/>
    <property type="match status" value="1"/>
</dbReference>
<dbReference type="Gene3D" id="1.20.910.10">
    <property type="entry name" value="Heme oxygenase-like"/>
    <property type="match status" value="1"/>
</dbReference>
<dbReference type="PRINTS" id="PR00088">
    <property type="entry name" value="HAEMOXYGNASE"/>
</dbReference>
<evidence type="ECO:0000256" key="2">
    <source>
        <dbReference type="ARBA" id="ARBA00022723"/>
    </source>
</evidence>
<organism evidence="4 5">
    <name type="scientific">Paractinoplanes hotanensis</name>
    <dbReference type="NCBI Taxonomy" id="2906497"/>
    <lineage>
        <taxon>Bacteria</taxon>
        <taxon>Bacillati</taxon>
        <taxon>Actinomycetota</taxon>
        <taxon>Actinomycetes</taxon>
        <taxon>Micromonosporales</taxon>
        <taxon>Micromonosporaceae</taxon>
        <taxon>Paractinoplanes</taxon>
    </lineage>
</organism>
<dbReference type="PIRSF" id="PIRSF000343">
    <property type="entry name" value="Haem_Oase"/>
    <property type="match status" value="1"/>
</dbReference>
<dbReference type="PANTHER" id="PTHR10720">
    <property type="entry name" value="HEME OXYGENASE"/>
    <property type="match status" value="1"/>
</dbReference>
<dbReference type="Pfam" id="PF01126">
    <property type="entry name" value="Heme_oxygenase"/>
    <property type="match status" value="1"/>
</dbReference>
<dbReference type="CDD" id="cd19165">
    <property type="entry name" value="HemeO"/>
    <property type="match status" value="1"/>
</dbReference>
<keyword evidence="2" id="KW-0479">Metal-binding</keyword>
<dbReference type="Proteomes" id="UP001523216">
    <property type="component" value="Unassembled WGS sequence"/>
</dbReference>
<sequence length="224" mass="25042">MSLMADPPGTDRLSVRVRRNTVGAHDAAQRSGFLDSLAAGQLPWEAYADLTAQHWFIYEALESAATTMADDPVVATFLFPELRRLPSLEADLQFLYGPRWADHLFALPATTTYCTRLRDVAHRAATGFVAHQYTRYIGDLSGGQYLGPAIARSYGLPATDGHRFFIFAGVDPMSFKNHYRVLLDSVPWSRPEQDEFIAEVTEAYRLNIGVLSELQSRWSQGAQK</sequence>
<dbReference type="RefSeq" id="WP_251801670.1">
    <property type="nucleotide sequence ID" value="NZ_JAMQOL010000044.1"/>
</dbReference>
<keyword evidence="1" id="KW-0349">Heme</keyword>
<gene>
    <name evidence="4" type="ORF">LXN57_30740</name>
</gene>
<dbReference type="EMBL" id="JAMQOL010000044">
    <property type="protein sequence ID" value="MCM4081952.1"/>
    <property type="molecule type" value="Genomic_DNA"/>
</dbReference>
<dbReference type="InterPro" id="IPR016053">
    <property type="entry name" value="Haem_Oase-like"/>
</dbReference>
<evidence type="ECO:0000256" key="1">
    <source>
        <dbReference type="ARBA" id="ARBA00022617"/>
    </source>
</evidence>
<evidence type="ECO:0000313" key="5">
    <source>
        <dbReference type="Proteomes" id="UP001523216"/>
    </source>
</evidence>
<name>A0ABT0Y7D3_9ACTN</name>
<evidence type="ECO:0000256" key="3">
    <source>
        <dbReference type="ARBA" id="ARBA00023004"/>
    </source>
</evidence>
<evidence type="ECO:0000313" key="4">
    <source>
        <dbReference type="EMBL" id="MCM4081952.1"/>
    </source>
</evidence>
<accession>A0ABT0Y7D3</accession>
<dbReference type="SUPFAM" id="SSF48613">
    <property type="entry name" value="Heme oxygenase-like"/>
    <property type="match status" value="1"/>
</dbReference>
<keyword evidence="3" id="KW-0408">Iron</keyword>
<reference evidence="4 5" key="1">
    <citation type="submission" date="2022-06" db="EMBL/GenBank/DDBJ databases">
        <title>Actinoplanes abujensis sp. nov., isolated from Nigerian arid soil.</title>
        <authorList>
            <person name="Ding P."/>
        </authorList>
    </citation>
    <scope>NUCLEOTIDE SEQUENCE [LARGE SCALE GENOMIC DNA]</scope>
    <source>
        <strain evidence="5">TRM88002</strain>
    </source>
</reference>